<evidence type="ECO:0000313" key="3">
    <source>
        <dbReference type="Proteomes" id="UP000176187"/>
    </source>
</evidence>
<protein>
    <recommendedName>
        <fullName evidence="4">Prepilin type IV endopeptidase peptidase domain-containing protein</fullName>
    </recommendedName>
</protein>
<reference evidence="2 3" key="1">
    <citation type="journal article" date="2016" name="Nat. Commun.">
        <title>Thousands of microbial genomes shed light on interconnected biogeochemical processes in an aquifer system.</title>
        <authorList>
            <person name="Anantharaman K."/>
            <person name="Brown C.T."/>
            <person name="Hug L.A."/>
            <person name="Sharon I."/>
            <person name="Castelle C.J."/>
            <person name="Probst A.J."/>
            <person name="Thomas B.C."/>
            <person name="Singh A."/>
            <person name="Wilkins M.J."/>
            <person name="Karaoz U."/>
            <person name="Brodie E.L."/>
            <person name="Williams K.H."/>
            <person name="Hubbard S.S."/>
            <person name="Banfield J.F."/>
        </authorList>
    </citation>
    <scope>NUCLEOTIDE SEQUENCE [LARGE SCALE GENOMIC DNA]</scope>
</reference>
<evidence type="ECO:0008006" key="4">
    <source>
        <dbReference type="Google" id="ProtNLM"/>
    </source>
</evidence>
<evidence type="ECO:0000256" key="1">
    <source>
        <dbReference type="SAM" id="Phobius"/>
    </source>
</evidence>
<feature type="transmembrane region" description="Helical" evidence="1">
    <location>
        <begin position="109"/>
        <end position="127"/>
    </location>
</feature>
<gene>
    <name evidence="2" type="ORF">A3A05_00650</name>
</gene>
<dbReference type="STRING" id="1801774.A3A05_00650"/>
<feature type="transmembrane region" description="Helical" evidence="1">
    <location>
        <begin position="6"/>
        <end position="28"/>
    </location>
</feature>
<keyword evidence="1" id="KW-0472">Membrane</keyword>
<evidence type="ECO:0000313" key="2">
    <source>
        <dbReference type="EMBL" id="OGI85858.1"/>
    </source>
</evidence>
<feature type="transmembrane region" description="Helical" evidence="1">
    <location>
        <begin position="40"/>
        <end position="64"/>
    </location>
</feature>
<keyword evidence="1" id="KW-0812">Transmembrane</keyword>
<dbReference type="EMBL" id="MFUY01000020">
    <property type="protein sequence ID" value="OGI85858.1"/>
    <property type="molecule type" value="Genomic_DNA"/>
</dbReference>
<name>A0A1F6WVG1_9BACT</name>
<dbReference type="Proteomes" id="UP000176187">
    <property type="component" value="Unassembled WGS sequence"/>
</dbReference>
<dbReference type="AlphaFoldDB" id="A0A1F6WVG1"/>
<organism evidence="2 3">
    <name type="scientific">Candidatus Nomurabacteria bacterium RIFCSPLOWO2_01_FULL_41_12</name>
    <dbReference type="NCBI Taxonomy" id="1801774"/>
    <lineage>
        <taxon>Bacteria</taxon>
        <taxon>Candidatus Nomuraibacteriota</taxon>
    </lineage>
</organism>
<proteinExistence type="predicted"/>
<comment type="caution">
    <text evidence="2">The sequence shown here is derived from an EMBL/GenBank/DDBJ whole genome shotgun (WGS) entry which is preliminary data.</text>
</comment>
<feature type="transmembrane region" description="Helical" evidence="1">
    <location>
        <begin position="188"/>
        <end position="207"/>
    </location>
</feature>
<feature type="transmembrane region" description="Helical" evidence="1">
    <location>
        <begin position="147"/>
        <end position="176"/>
    </location>
</feature>
<keyword evidence="1" id="KW-1133">Transmembrane helix</keyword>
<sequence>MNFIFSNLNVIVLVIWLLFLALVAIRYFRPAWPVRALSSHWLIAIAIGLHLFYGLFVSWGQYYVWATSGDFTRIFINSPLPAEVPFWSWARPIFSNHLGYFLHYVLGRFWLNIFVLFLFSISLYFLFKIWRFYRGGFLAEGPELLLILMLISGWPGVLVSVSLGFILSIISLGFFYFKGKRVVNIEPIFIFATFFSLLFARSILNVLQ</sequence>
<accession>A0A1F6WVG1</accession>